<comment type="caution">
    <text evidence="2">The sequence shown here is derived from an EMBL/GenBank/DDBJ whole genome shotgun (WGS) entry which is preliminary data.</text>
</comment>
<keyword evidence="1" id="KW-1133">Transmembrane helix</keyword>
<reference evidence="2 3" key="1">
    <citation type="submission" date="2017-12" db="EMBL/GenBank/DDBJ databases">
        <authorList>
            <person name="Pombert J.-F."/>
            <person name="Haag K.L."/>
            <person name="Ebert D."/>
        </authorList>
    </citation>
    <scope>NUCLEOTIDE SEQUENCE [LARGE SCALE GENOMIC DNA]</scope>
    <source>
        <strain evidence="2">BE-OM-2</strain>
    </source>
</reference>
<evidence type="ECO:0000313" key="3">
    <source>
        <dbReference type="Proteomes" id="UP000291404"/>
    </source>
</evidence>
<evidence type="ECO:0000313" key="2">
    <source>
        <dbReference type="EMBL" id="TBU04622.1"/>
    </source>
</evidence>
<name>A0A4V2JVM1_9MICR</name>
<accession>A0A4V2JVM1</accession>
<keyword evidence="1" id="KW-0812">Transmembrane</keyword>
<dbReference type="VEuPathDB" id="MicrosporidiaDB:CWI36_0737p0020"/>
<keyword evidence="1" id="KW-0472">Membrane</keyword>
<gene>
    <name evidence="2" type="ORF">CWI36_0737p0020</name>
</gene>
<evidence type="ECO:0000256" key="1">
    <source>
        <dbReference type="SAM" id="Phobius"/>
    </source>
</evidence>
<dbReference type="AlphaFoldDB" id="A0A4V2JVM1"/>
<organism evidence="2 3">
    <name type="scientific">Hamiltosporidium magnivora</name>
    <dbReference type="NCBI Taxonomy" id="148818"/>
    <lineage>
        <taxon>Eukaryota</taxon>
        <taxon>Fungi</taxon>
        <taxon>Fungi incertae sedis</taxon>
        <taxon>Microsporidia</taxon>
        <taxon>Dubosqiidae</taxon>
        <taxon>Hamiltosporidium</taxon>
    </lineage>
</organism>
<keyword evidence="3" id="KW-1185">Reference proteome</keyword>
<proteinExistence type="predicted"/>
<dbReference type="EMBL" id="PITI01000737">
    <property type="protein sequence ID" value="TBU04622.1"/>
    <property type="molecule type" value="Genomic_DNA"/>
</dbReference>
<sequence>MSIKISLGKIFVGLVIVLQEGMVQMVLLGKVCCLKLESSVLHLHVIYVWVVSFKFIKRKRNKLKNKNLCGIREGGGLEGGVGVVVVIYKSDSYMTGVSVVIGGRVIYKSYSYMIIYSRGVSVVVGGRVI</sequence>
<protein>
    <submittedName>
        <fullName evidence="2">Uncharacterized protein</fullName>
    </submittedName>
</protein>
<dbReference type="Proteomes" id="UP000291404">
    <property type="component" value="Unassembled WGS sequence"/>
</dbReference>
<feature type="transmembrane region" description="Helical" evidence="1">
    <location>
        <begin position="39"/>
        <end position="56"/>
    </location>
</feature>